<feature type="transmembrane region" description="Helical" evidence="12">
    <location>
        <begin position="217"/>
        <end position="239"/>
    </location>
</feature>
<evidence type="ECO:0000256" key="3">
    <source>
        <dbReference type="ARBA" id="ARBA00012374"/>
    </source>
</evidence>
<keyword evidence="9 12" id="KW-0472">Membrane</keyword>
<keyword evidence="5" id="KW-1003">Cell membrane</keyword>
<dbReference type="EC" id="3.6.1.27" evidence="3"/>
<feature type="transmembrane region" description="Helical" evidence="12">
    <location>
        <begin position="85"/>
        <end position="106"/>
    </location>
</feature>
<keyword evidence="7 13" id="KW-0378">Hydrolase</keyword>
<organism evidence="13">
    <name type="scientific">hydrothermal vent metagenome</name>
    <dbReference type="NCBI Taxonomy" id="652676"/>
    <lineage>
        <taxon>unclassified sequences</taxon>
        <taxon>metagenomes</taxon>
        <taxon>ecological metagenomes</taxon>
    </lineage>
</organism>
<dbReference type="GO" id="GO:0005886">
    <property type="term" value="C:plasma membrane"/>
    <property type="evidence" value="ECO:0007669"/>
    <property type="project" value="UniProtKB-SubCell"/>
</dbReference>
<evidence type="ECO:0000256" key="2">
    <source>
        <dbReference type="ARBA" id="ARBA00010621"/>
    </source>
</evidence>
<dbReference type="HAMAP" id="MF_01006">
    <property type="entry name" value="Undec_diphosphatase"/>
    <property type="match status" value="1"/>
</dbReference>
<dbReference type="NCBIfam" id="NF001393">
    <property type="entry name" value="PRK00281.2-4"/>
    <property type="match status" value="1"/>
</dbReference>
<dbReference type="EMBL" id="UOEH01000367">
    <property type="protein sequence ID" value="VAW02546.1"/>
    <property type="molecule type" value="Genomic_DNA"/>
</dbReference>
<dbReference type="Pfam" id="PF02673">
    <property type="entry name" value="BacA"/>
    <property type="match status" value="1"/>
</dbReference>
<evidence type="ECO:0000256" key="9">
    <source>
        <dbReference type="ARBA" id="ARBA00023136"/>
    </source>
</evidence>
<proteinExistence type="inferred from homology"/>
<dbReference type="GO" id="GO:0050380">
    <property type="term" value="F:undecaprenyl-diphosphatase activity"/>
    <property type="evidence" value="ECO:0007669"/>
    <property type="project" value="UniProtKB-EC"/>
</dbReference>
<evidence type="ECO:0000313" key="13">
    <source>
        <dbReference type="EMBL" id="VAW02546.1"/>
    </source>
</evidence>
<feature type="transmembrane region" description="Helical" evidence="12">
    <location>
        <begin position="41"/>
        <end position="60"/>
    </location>
</feature>
<dbReference type="PANTHER" id="PTHR30622:SF4">
    <property type="entry name" value="UNDECAPRENYL-DIPHOSPHATASE"/>
    <property type="match status" value="1"/>
</dbReference>
<evidence type="ECO:0000256" key="6">
    <source>
        <dbReference type="ARBA" id="ARBA00022692"/>
    </source>
</evidence>
<gene>
    <name evidence="13" type="ORF">MNBD_ALPHA05-2557</name>
</gene>
<feature type="transmembrane region" description="Helical" evidence="12">
    <location>
        <begin position="112"/>
        <end position="130"/>
    </location>
</feature>
<sequence>MPLIQLIVLALIQGLTEFLPVSSSAHLILAPLAVNGWEDQGPLIDIAAHVGSLFAVLIYFKSETAMLVRGGVDTLRMRASEDRKLFFYIAVATVPIIIAAAIIVGLDLTSALRSPTVIGLASIFFGILLWHGDRRPAVKHGLERIGWREVLIIGAMQAFAIIPGASRSGITMTAARYLGWTRTEAARFSMLLAIPTIAAFGMFAGLELITTGARASITGALVVAVLSFASAFGAIIVFMRLTRRMSFTPFVIYRIALGGGLLLLAGGLTN</sequence>
<feature type="transmembrane region" description="Helical" evidence="12">
    <location>
        <begin position="251"/>
        <end position="269"/>
    </location>
</feature>
<evidence type="ECO:0000256" key="1">
    <source>
        <dbReference type="ARBA" id="ARBA00004651"/>
    </source>
</evidence>
<comment type="subcellular location">
    <subcellularLocation>
        <location evidence="1">Cell membrane</location>
        <topology evidence="1">Multi-pass membrane protein</topology>
    </subcellularLocation>
</comment>
<dbReference type="AlphaFoldDB" id="A0A3B0T6I7"/>
<name>A0A3B0T6I7_9ZZZZ</name>
<evidence type="ECO:0000256" key="11">
    <source>
        <dbReference type="ARBA" id="ARBA00047594"/>
    </source>
</evidence>
<accession>A0A3B0T6I7</accession>
<feature type="transmembrane region" description="Helical" evidence="12">
    <location>
        <begin position="190"/>
        <end position="210"/>
    </location>
</feature>
<evidence type="ECO:0000256" key="12">
    <source>
        <dbReference type="SAM" id="Phobius"/>
    </source>
</evidence>
<keyword evidence="8 12" id="KW-1133">Transmembrane helix</keyword>
<protein>
    <recommendedName>
        <fullName evidence="4">Undecaprenyl-diphosphatase</fullName>
        <ecNumber evidence="3">3.6.1.27</ecNumber>
    </recommendedName>
    <alternativeName>
        <fullName evidence="10">Undecaprenyl pyrophosphate phosphatase</fullName>
    </alternativeName>
</protein>
<evidence type="ECO:0000256" key="4">
    <source>
        <dbReference type="ARBA" id="ARBA00021581"/>
    </source>
</evidence>
<comment type="catalytic activity">
    <reaction evidence="11">
        <text>di-trans,octa-cis-undecaprenyl diphosphate + H2O = di-trans,octa-cis-undecaprenyl phosphate + phosphate + H(+)</text>
        <dbReference type="Rhea" id="RHEA:28094"/>
        <dbReference type="ChEBI" id="CHEBI:15377"/>
        <dbReference type="ChEBI" id="CHEBI:15378"/>
        <dbReference type="ChEBI" id="CHEBI:43474"/>
        <dbReference type="ChEBI" id="CHEBI:58405"/>
        <dbReference type="ChEBI" id="CHEBI:60392"/>
        <dbReference type="EC" id="3.6.1.27"/>
    </reaction>
</comment>
<evidence type="ECO:0000256" key="5">
    <source>
        <dbReference type="ARBA" id="ARBA00022475"/>
    </source>
</evidence>
<comment type="similarity">
    <text evidence="2">Belongs to the UppP family.</text>
</comment>
<reference evidence="13" key="1">
    <citation type="submission" date="2018-06" db="EMBL/GenBank/DDBJ databases">
        <authorList>
            <person name="Zhirakovskaya E."/>
        </authorList>
    </citation>
    <scope>NUCLEOTIDE SEQUENCE</scope>
</reference>
<keyword evidence="6 12" id="KW-0812">Transmembrane</keyword>
<evidence type="ECO:0000256" key="8">
    <source>
        <dbReference type="ARBA" id="ARBA00022989"/>
    </source>
</evidence>
<dbReference type="InterPro" id="IPR003824">
    <property type="entry name" value="UppP"/>
</dbReference>
<evidence type="ECO:0000256" key="10">
    <source>
        <dbReference type="ARBA" id="ARBA00032707"/>
    </source>
</evidence>
<evidence type="ECO:0000256" key="7">
    <source>
        <dbReference type="ARBA" id="ARBA00022801"/>
    </source>
</evidence>
<dbReference type="PANTHER" id="PTHR30622">
    <property type="entry name" value="UNDECAPRENYL-DIPHOSPHATASE"/>
    <property type="match status" value="1"/>
</dbReference>